<evidence type="ECO:0000256" key="3">
    <source>
        <dbReference type="ARBA" id="ARBA00023163"/>
    </source>
</evidence>
<dbReference type="InterPro" id="IPR009057">
    <property type="entry name" value="Homeodomain-like_sf"/>
</dbReference>
<gene>
    <name evidence="6" type="ORF">DYP60_10045</name>
</gene>
<keyword evidence="2 4" id="KW-0238">DNA-binding</keyword>
<sequence length="195" mass="21983">MPPKVKISEQAIVDAAIQIIREEGEGALHARSVAKALGCSVQPIFHNFPSMEHLRKAVYRKVDTLFEEQLLKGLEQNAIPFLGLGLSYIDFARREKNLFRLLFMSDEFAGKQVIDLVSNDANKPIISIIAQMTQLSEKQSEQIFLGIWLLVHGIASMLATNECTLEDEQISQLLIHTFTALKHEYSEEGNVYEPN</sequence>
<evidence type="ECO:0000256" key="4">
    <source>
        <dbReference type="PROSITE-ProRule" id="PRU00335"/>
    </source>
</evidence>
<dbReference type="SUPFAM" id="SSF46689">
    <property type="entry name" value="Homeodomain-like"/>
    <property type="match status" value="1"/>
</dbReference>
<dbReference type="Pfam" id="PF00440">
    <property type="entry name" value="TetR_N"/>
    <property type="match status" value="1"/>
</dbReference>
<protein>
    <submittedName>
        <fullName evidence="6">TetR/AcrR family transcriptional regulator</fullName>
    </submittedName>
</protein>
<dbReference type="Proteomes" id="UP000264002">
    <property type="component" value="Unassembled WGS sequence"/>
</dbReference>
<dbReference type="GO" id="GO:0003677">
    <property type="term" value="F:DNA binding"/>
    <property type="evidence" value="ECO:0007669"/>
    <property type="project" value="UniProtKB-UniRule"/>
</dbReference>
<evidence type="ECO:0000256" key="2">
    <source>
        <dbReference type="ARBA" id="ARBA00023125"/>
    </source>
</evidence>
<reference evidence="6 7" key="2">
    <citation type="submission" date="2018-09" db="EMBL/GenBank/DDBJ databases">
        <title>Genome of Sphaerochaeta halotolerans strain 4-11.</title>
        <authorList>
            <person name="Nazina T.N."/>
            <person name="Sokolova D.S."/>
        </authorList>
    </citation>
    <scope>NUCLEOTIDE SEQUENCE [LARGE SCALE GENOMIC DNA]</scope>
    <source>
        <strain evidence="6 7">4-11</strain>
    </source>
</reference>
<keyword evidence="7" id="KW-1185">Reference proteome</keyword>
<accession>A0A372MG86</accession>
<feature type="DNA-binding region" description="H-T-H motif" evidence="4">
    <location>
        <begin position="29"/>
        <end position="48"/>
    </location>
</feature>
<evidence type="ECO:0000313" key="6">
    <source>
        <dbReference type="EMBL" id="RFU94306.1"/>
    </source>
</evidence>
<dbReference type="PROSITE" id="PS50977">
    <property type="entry name" value="HTH_TETR_2"/>
    <property type="match status" value="1"/>
</dbReference>
<dbReference type="EMBL" id="QUWK01000010">
    <property type="protein sequence ID" value="RFU94306.1"/>
    <property type="molecule type" value="Genomic_DNA"/>
</dbReference>
<dbReference type="InterPro" id="IPR025996">
    <property type="entry name" value="MT1864/Rv1816-like_C"/>
</dbReference>
<dbReference type="InterPro" id="IPR001647">
    <property type="entry name" value="HTH_TetR"/>
</dbReference>
<name>A0A372MG86_9SPIR</name>
<evidence type="ECO:0000256" key="1">
    <source>
        <dbReference type="ARBA" id="ARBA00023015"/>
    </source>
</evidence>
<keyword evidence="1" id="KW-0805">Transcription regulation</keyword>
<dbReference type="InterPro" id="IPR036271">
    <property type="entry name" value="Tet_transcr_reg_TetR-rel_C_sf"/>
</dbReference>
<evidence type="ECO:0000313" key="7">
    <source>
        <dbReference type="Proteomes" id="UP000264002"/>
    </source>
</evidence>
<dbReference type="RefSeq" id="WP_117330874.1">
    <property type="nucleotide sequence ID" value="NZ_QUWK01000010.1"/>
</dbReference>
<reference evidence="7" key="1">
    <citation type="submission" date="2018-08" db="EMBL/GenBank/DDBJ databases">
        <authorList>
            <person name="Grouzdev D.S."/>
            <person name="Krutkina M.S."/>
        </authorList>
    </citation>
    <scope>NUCLEOTIDE SEQUENCE [LARGE SCALE GENOMIC DNA]</scope>
    <source>
        <strain evidence="7">4-11</strain>
    </source>
</reference>
<dbReference type="Gene3D" id="1.10.357.10">
    <property type="entry name" value="Tetracycline Repressor, domain 2"/>
    <property type="match status" value="1"/>
</dbReference>
<organism evidence="6 7">
    <name type="scientific">Sphaerochaeta halotolerans</name>
    <dbReference type="NCBI Taxonomy" id="2293840"/>
    <lineage>
        <taxon>Bacteria</taxon>
        <taxon>Pseudomonadati</taxon>
        <taxon>Spirochaetota</taxon>
        <taxon>Spirochaetia</taxon>
        <taxon>Spirochaetales</taxon>
        <taxon>Sphaerochaetaceae</taxon>
        <taxon>Sphaerochaeta</taxon>
    </lineage>
</organism>
<dbReference type="Pfam" id="PF13305">
    <property type="entry name" value="TetR_C_33"/>
    <property type="match status" value="1"/>
</dbReference>
<feature type="domain" description="HTH tetR-type" evidence="5">
    <location>
        <begin position="6"/>
        <end position="66"/>
    </location>
</feature>
<dbReference type="OrthoDB" id="9179041at2"/>
<evidence type="ECO:0000259" key="5">
    <source>
        <dbReference type="PROSITE" id="PS50977"/>
    </source>
</evidence>
<comment type="caution">
    <text evidence="6">The sequence shown here is derived from an EMBL/GenBank/DDBJ whole genome shotgun (WGS) entry which is preliminary data.</text>
</comment>
<dbReference type="AlphaFoldDB" id="A0A372MG86"/>
<dbReference type="SUPFAM" id="SSF48498">
    <property type="entry name" value="Tetracyclin repressor-like, C-terminal domain"/>
    <property type="match status" value="1"/>
</dbReference>
<keyword evidence="3" id="KW-0804">Transcription</keyword>
<proteinExistence type="predicted"/>